<evidence type="ECO:0000259" key="2">
    <source>
        <dbReference type="Pfam" id="PF00534"/>
    </source>
</evidence>
<dbReference type="Gene3D" id="3.40.50.2000">
    <property type="entry name" value="Glycogen Phosphorylase B"/>
    <property type="match status" value="2"/>
</dbReference>
<dbReference type="Proteomes" id="UP001073053">
    <property type="component" value="Unassembled WGS sequence"/>
</dbReference>
<comment type="similarity">
    <text evidence="1">Belongs to the glycosyltransferase group 1 family. Glycosyltransferase 4 subfamily.</text>
</comment>
<accession>A0A9Q4EHR2</accession>
<dbReference type="InterPro" id="IPR001296">
    <property type="entry name" value="Glyco_trans_1"/>
</dbReference>
<evidence type="ECO:0000259" key="3">
    <source>
        <dbReference type="Pfam" id="PF13439"/>
    </source>
</evidence>
<dbReference type="RefSeq" id="WP_185848818.1">
    <property type="nucleotide sequence ID" value="NZ_CP070976.1"/>
</dbReference>
<protein>
    <submittedName>
        <fullName evidence="4">Glycosyltransferase family 4 protein</fullName>
    </submittedName>
</protein>
<dbReference type="PANTHER" id="PTHR12526:SF638">
    <property type="entry name" value="SPORE COAT PROTEIN SA"/>
    <property type="match status" value="1"/>
</dbReference>
<sequence>MNILMLSFEHPNKPKSGLGVHLSRLISYLNPHIKITVCVPSGKLCSNANVEDFIADVNVRMVQQVLSCNDRFDLIHAHDDMTAPAAHYLKKQLGIPLAATIHGLESRRKRACKETPHPYRLLTERLLLEISDELIVLSSFMKRSMNKAYPFREKITVIPSPLSLQAKSGLAERIIHKRYLFSFGRFVPEKGFSQLLKVFSILNKCRPDLQLVLAGQGPFLAAYKKLAEQLSIKESVMFYPFLNRREIVTLLSQCEMAVFPSFYEPFGLAAQESMEQGVLTAVSQSGGFCDFAVHDKTAIAADFSQEREAADRLHNILIDEEKARRIKEAGREQVMKLHHPRIITASYLQLYQRLSNNSSFH</sequence>
<dbReference type="CDD" id="cd03801">
    <property type="entry name" value="GT4_PimA-like"/>
    <property type="match status" value="1"/>
</dbReference>
<feature type="domain" description="Glycosyltransferase subfamily 4-like N-terminal" evidence="3">
    <location>
        <begin position="62"/>
        <end position="162"/>
    </location>
</feature>
<dbReference type="EMBL" id="JALAWA010000003">
    <property type="protein sequence ID" value="MCY9184517.1"/>
    <property type="molecule type" value="Genomic_DNA"/>
</dbReference>
<dbReference type="AlphaFoldDB" id="A0A9Q4EHR2"/>
<dbReference type="InterPro" id="IPR028098">
    <property type="entry name" value="Glyco_trans_4-like_N"/>
</dbReference>
<dbReference type="Pfam" id="PF13439">
    <property type="entry name" value="Glyco_transf_4"/>
    <property type="match status" value="1"/>
</dbReference>
<gene>
    <name evidence="4" type="ORF">MOF03_07565</name>
</gene>
<reference evidence="4" key="1">
    <citation type="submission" date="2022-02" db="EMBL/GenBank/DDBJ databases">
        <title>Crop Bioprotection Bacillus Genome Sequencing.</title>
        <authorList>
            <person name="Dunlap C."/>
        </authorList>
    </citation>
    <scope>NUCLEOTIDE SEQUENCE</scope>
    <source>
        <strain evidence="4">EC49O2N-C10</strain>
    </source>
</reference>
<feature type="domain" description="Glycosyl transferase family 1" evidence="2">
    <location>
        <begin position="177"/>
        <end position="332"/>
    </location>
</feature>
<dbReference type="GO" id="GO:0016757">
    <property type="term" value="F:glycosyltransferase activity"/>
    <property type="evidence" value="ECO:0007669"/>
    <property type="project" value="InterPro"/>
</dbReference>
<name>A0A9Q4EHR2_9BACI</name>
<dbReference type="SUPFAM" id="SSF53756">
    <property type="entry name" value="UDP-Glycosyltransferase/glycogen phosphorylase"/>
    <property type="match status" value="1"/>
</dbReference>
<dbReference type="PANTHER" id="PTHR12526">
    <property type="entry name" value="GLYCOSYLTRANSFERASE"/>
    <property type="match status" value="1"/>
</dbReference>
<comment type="caution">
    <text evidence="4">The sequence shown here is derived from an EMBL/GenBank/DDBJ whole genome shotgun (WGS) entry which is preliminary data.</text>
</comment>
<proteinExistence type="inferred from homology"/>
<evidence type="ECO:0000313" key="5">
    <source>
        <dbReference type="Proteomes" id="UP001073053"/>
    </source>
</evidence>
<evidence type="ECO:0000256" key="1">
    <source>
        <dbReference type="ARBA" id="ARBA00009481"/>
    </source>
</evidence>
<organism evidence="4 5">
    <name type="scientific">Bacillus halotolerans</name>
    <dbReference type="NCBI Taxonomy" id="260554"/>
    <lineage>
        <taxon>Bacteria</taxon>
        <taxon>Bacillati</taxon>
        <taxon>Bacillota</taxon>
        <taxon>Bacilli</taxon>
        <taxon>Bacillales</taxon>
        <taxon>Bacillaceae</taxon>
        <taxon>Bacillus</taxon>
    </lineage>
</organism>
<dbReference type="Pfam" id="PF00534">
    <property type="entry name" value="Glycos_transf_1"/>
    <property type="match status" value="1"/>
</dbReference>
<evidence type="ECO:0000313" key="4">
    <source>
        <dbReference type="EMBL" id="MCY9184517.1"/>
    </source>
</evidence>